<dbReference type="Gene3D" id="1.10.238.10">
    <property type="entry name" value="EF-hand"/>
    <property type="match status" value="2"/>
</dbReference>
<proteinExistence type="predicted"/>
<keyword evidence="2" id="KW-0514">Muscle protein</keyword>
<dbReference type="PANTHER" id="PTHR23048:SF33">
    <property type="entry name" value="MYOSIN LIGHT CHAIN ALKALI"/>
    <property type="match status" value="1"/>
</dbReference>
<sequence length="147" mass="16688">MFVFDMYAANGLIDGADVITAIRGLNLNPTIQLVNSLGGSDNRGEVTHTFDDFWKIYVEVRDDKNAGGFVDFVECLKIYDIAENGTMKLVDLTHMLLSLGERITEQELDEVLKDCMLETEDDDGWFPYLPFLCRLCERPVPTSWKPT</sequence>
<reference evidence="3" key="1">
    <citation type="submission" date="2015-11" db="EMBL/GenBank/DDBJ databases">
        <title>De novo transcriptome assembly of four potential Pierce s Disease insect vectors from Arizona vineyards.</title>
        <authorList>
            <person name="Tassone E.E."/>
        </authorList>
    </citation>
    <scope>NUCLEOTIDE SEQUENCE</scope>
</reference>
<dbReference type="PANTHER" id="PTHR23048">
    <property type="entry name" value="MYOSIN LIGHT CHAIN 1, 3"/>
    <property type="match status" value="1"/>
</dbReference>
<dbReference type="AlphaFoldDB" id="A0A1B6MFB3"/>
<dbReference type="SUPFAM" id="SSF47473">
    <property type="entry name" value="EF-hand"/>
    <property type="match status" value="1"/>
</dbReference>
<protein>
    <submittedName>
        <fullName evidence="3">Uncharacterized protein</fullName>
    </submittedName>
</protein>
<dbReference type="GO" id="GO:0005859">
    <property type="term" value="C:muscle myosin complex"/>
    <property type="evidence" value="ECO:0007669"/>
    <property type="project" value="TreeGrafter"/>
</dbReference>
<dbReference type="InterPro" id="IPR011992">
    <property type="entry name" value="EF-hand-dom_pair"/>
</dbReference>
<evidence type="ECO:0000256" key="1">
    <source>
        <dbReference type="ARBA" id="ARBA00022737"/>
    </source>
</evidence>
<dbReference type="InterPro" id="IPR050230">
    <property type="entry name" value="CALM/Myosin/TropC-like"/>
</dbReference>
<keyword evidence="1" id="KW-0677">Repeat</keyword>
<gene>
    <name evidence="3" type="ORF">g.5548</name>
</gene>
<organism evidence="3">
    <name type="scientific">Graphocephala atropunctata</name>
    <dbReference type="NCBI Taxonomy" id="36148"/>
    <lineage>
        <taxon>Eukaryota</taxon>
        <taxon>Metazoa</taxon>
        <taxon>Ecdysozoa</taxon>
        <taxon>Arthropoda</taxon>
        <taxon>Hexapoda</taxon>
        <taxon>Insecta</taxon>
        <taxon>Pterygota</taxon>
        <taxon>Neoptera</taxon>
        <taxon>Paraneoptera</taxon>
        <taxon>Hemiptera</taxon>
        <taxon>Auchenorrhyncha</taxon>
        <taxon>Membracoidea</taxon>
        <taxon>Cicadellidae</taxon>
        <taxon>Cicadellinae</taxon>
        <taxon>Cicadellini</taxon>
        <taxon>Graphocephala</taxon>
    </lineage>
</organism>
<evidence type="ECO:0000313" key="3">
    <source>
        <dbReference type="EMBL" id="JAT34606.1"/>
    </source>
</evidence>
<evidence type="ECO:0000256" key="2">
    <source>
        <dbReference type="ARBA" id="ARBA00023179"/>
    </source>
</evidence>
<dbReference type="EMBL" id="GEBQ01005371">
    <property type="protein sequence ID" value="JAT34606.1"/>
    <property type="molecule type" value="Transcribed_RNA"/>
</dbReference>
<name>A0A1B6MFB3_9HEMI</name>
<accession>A0A1B6MFB3</accession>